<dbReference type="InterPro" id="IPR045518">
    <property type="entry name" value="2EXR"/>
</dbReference>
<sequence length="351" mass="39659">MAFRNFRILPPEVKIEVWRFALLAESQERVVLLHNRHVVPRRQLISPLLSTNKLSRDIALEFLTLSIPVADVPIAEVPFATRYMCRMSDQMQISIVFQEQVANLASYDRRGVLYLSPAHDTFITGLNFSPQFVRLQGAGAKFEAGGDEYDAYHEPTIIHNSNSNKKRKLRFRPITDRLDDQTCRRVENLVLAEQGVVGPEQRGAAAGPPWRRNYSRQRDVPWVSYRPAIADRLWQRPVFSGCSTFQHLWVAPAPGVLRGTLDEAAACAWTLARELGKNNAGGGGDRGSLNIRSWTAGEVKVEPRPFFSTKDTETRVYDVEEAERTVPPPPVLRLHWPRGRPGPGGLNLFWG</sequence>
<feature type="domain" description="2EXR" evidence="1">
    <location>
        <begin position="3"/>
        <end position="70"/>
    </location>
</feature>
<evidence type="ECO:0000313" key="2">
    <source>
        <dbReference type="EMBL" id="KAK7995808.1"/>
    </source>
</evidence>
<dbReference type="Proteomes" id="UP001396898">
    <property type="component" value="Unassembled WGS sequence"/>
</dbReference>
<accession>A0ABR1R216</accession>
<comment type="caution">
    <text evidence="2">The sequence shown here is derived from an EMBL/GenBank/DDBJ whole genome shotgun (WGS) entry which is preliminary data.</text>
</comment>
<keyword evidence="3" id="KW-1185">Reference proteome</keyword>
<evidence type="ECO:0000313" key="3">
    <source>
        <dbReference type="Proteomes" id="UP001396898"/>
    </source>
</evidence>
<dbReference type="EMBL" id="JAQQWI010000022">
    <property type="protein sequence ID" value="KAK7995808.1"/>
    <property type="molecule type" value="Genomic_DNA"/>
</dbReference>
<reference evidence="2 3" key="1">
    <citation type="submission" date="2023-01" db="EMBL/GenBank/DDBJ databases">
        <title>Analysis of 21 Apiospora genomes using comparative genomics revels a genus with tremendous synthesis potential of carbohydrate active enzymes and secondary metabolites.</title>
        <authorList>
            <person name="Sorensen T."/>
        </authorList>
    </citation>
    <scope>NUCLEOTIDE SEQUENCE [LARGE SCALE GENOMIC DNA]</scope>
    <source>
        <strain evidence="2 3">CBS 20057</strain>
    </source>
</reference>
<gene>
    <name evidence="2" type="ORF">PG991_015275</name>
</gene>
<dbReference type="Pfam" id="PF20150">
    <property type="entry name" value="2EXR"/>
    <property type="match status" value="1"/>
</dbReference>
<evidence type="ECO:0000259" key="1">
    <source>
        <dbReference type="Pfam" id="PF20150"/>
    </source>
</evidence>
<proteinExistence type="predicted"/>
<organism evidence="2 3">
    <name type="scientific">Apiospora marii</name>
    <dbReference type="NCBI Taxonomy" id="335849"/>
    <lineage>
        <taxon>Eukaryota</taxon>
        <taxon>Fungi</taxon>
        <taxon>Dikarya</taxon>
        <taxon>Ascomycota</taxon>
        <taxon>Pezizomycotina</taxon>
        <taxon>Sordariomycetes</taxon>
        <taxon>Xylariomycetidae</taxon>
        <taxon>Amphisphaeriales</taxon>
        <taxon>Apiosporaceae</taxon>
        <taxon>Apiospora</taxon>
    </lineage>
</organism>
<name>A0ABR1R216_9PEZI</name>
<protein>
    <recommendedName>
        <fullName evidence="1">2EXR domain-containing protein</fullName>
    </recommendedName>
</protein>